<dbReference type="EMBL" id="D10700">
    <property type="protein sequence ID" value="BAA01543.1"/>
    <property type="molecule type" value="Genomic_DNA"/>
</dbReference>
<evidence type="ECO:0000256" key="1">
    <source>
        <dbReference type="SAM" id="MobiDB-lite"/>
    </source>
</evidence>
<sequence>MLACASMGAPAKGSWGSYQGGPKETGNKGIKMGV</sequence>
<accession>Q56234</accession>
<dbReference type="AlphaFoldDB" id="Q56234"/>
<organism evidence="2">
    <name type="scientific">Thermus aquaticus</name>
    <dbReference type="NCBI Taxonomy" id="271"/>
    <lineage>
        <taxon>Bacteria</taxon>
        <taxon>Thermotogati</taxon>
        <taxon>Deinococcota</taxon>
        <taxon>Deinococci</taxon>
        <taxon>Thermales</taxon>
        <taxon>Thermaceae</taxon>
        <taxon>Thermus</taxon>
    </lineage>
</organism>
<feature type="region of interest" description="Disordered" evidence="1">
    <location>
        <begin position="1"/>
        <end position="34"/>
    </location>
</feature>
<proteinExistence type="predicted"/>
<evidence type="ECO:0000313" key="2">
    <source>
        <dbReference type="EMBL" id="BAA01543.1"/>
    </source>
</evidence>
<protein>
    <submittedName>
        <fullName evidence="2">Uncharacterized protein</fullName>
    </submittedName>
</protein>
<name>Q56234_THEAQ</name>
<reference evidence="2" key="1">
    <citation type="journal article" date="1991" name="J. Biochem.">
        <title>Molecular cloning and nucleotide sequence of 3-isopropylmalate dehydrogenase gene (leuB) from an extreme thermophile, Thermus aquaticus YT-1.</title>
        <authorList>
            <person name="Kirino H."/>
            <person name="Oshima T."/>
        </authorList>
    </citation>
    <scope>NUCLEOTIDE SEQUENCE</scope>
    <source>
        <strain evidence="2">YT-1</strain>
    </source>
</reference>